<evidence type="ECO:0008006" key="4">
    <source>
        <dbReference type="Google" id="ProtNLM"/>
    </source>
</evidence>
<feature type="transmembrane region" description="Helical" evidence="1">
    <location>
        <begin position="15"/>
        <end position="34"/>
    </location>
</feature>
<organism evidence="2 3">
    <name type="scientific">Psychrobacillus psychrotolerans</name>
    <dbReference type="NCBI Taxonomy" id="126156"/>
    <lineage>
        <taxon>Bacteria</taxon>
        <taxon>Bacillati</taxon>
        <taxon>Bacillota</taxon>
        <taxon>Bacilli</taxon>
        <taxon>Bacillales</taxon>
        <taxon>Bacillaceae</taxon>
        <taxon>Psychrobacillus</taxon>
    </lineage>
</organism>
<keyword evidence="1" id="KW-0472">Membrane</keyword>
<evidence type="ECO:0000313" key="2">
    <source>
        <dbReference type="EMBL" id="SFQ44518.1"/>
    </source>
</evidence>
<dbReference type="STRING" id="126156.SAMN05421670_2051"/>
<reference evidence="3" key="1">
    <citation type="submission" date="2016-10" db="EMBL/GenBank/DDBJ databases">
        <authorList>
            <person name="Varghese N."/>
            <person name="Submissions S."/>
        </authorList>
    </citation>
    <scope>NUCLEOTIDE SEQUENCE [LARGE SCALE GENOMIC DNA]</scope>
    <source>
        <strain evidence="3">DSM 11706</strain>
    </source>
</reference>
<feature type="transmembrane region" description="Helical" evidence="1">
    <location>
        <begin position="46"/>
        <end position="65"/>
    </location>
</feature>
<proteinExistence type="predicted"/>
<name>A0A1I5YJZ3_9BACI</name>
<keyword evidence="1" id="KW-1133">Transmembrane helix</keyword>
<keyword evidence="3" id="KW-1185">Reference proteome</keyword>
<gene>
    <name evidence="2" type="ORF">SAMN05421670_2051</name>
</gene>
<feature type="transmembrane region" description="Helical" evidence="1">
    <location>
        <begin position="130"/>
        <end position="158"/>
    </location>
</feature>
<dbReference type="RefSeq" id="WP_093536795.1">
    <property type="nucleotide sequence ID" value="NZ_FOXU01000003.1"/>
</dbReference>
<evidence type="ECO:0000256" key="1">
    <source>
        <dbReference type="SAM" id="Phobius"/>
    </source>
</evidence>
<sequence>MKGLLLKEWALYKSWLLGSAVMSLGVVFILPILLEKYLASVQSVQEIRMGLLIIMLGFSIVNLLVQFNKSLNTDNGKKDTWLHNPNSMHMLIGAKILFSLGIYFIGNIFITTAGIYFLSDMIIGSFAQMLYLQILLLVILLIAGIILTIIWLLFWTLYVEGKYWIGKFSVILSLVVFLLVVIFLPKVLSFLSIDKLLMQGEVSLKFLGTYLPESATSDFTLDIGSIYIVEEIFMWIIFILLFWFICKWLEKVVTR</sequence>
<feature type="transmembrane region" description="Helical" evidence="1">
    <location>
        <begin position="96"/>
        <end position="118"/>
    </location>
</feature>
<keyword evidence="1" id="KW-0812">Transmembrane</keyword>
<dbReference type="EMBL" id="FOXU01000003">
    <property type="protein sequence ID" value="SFQ44518.1"/>
    <property type="molecule type" value="Genomic_DNA"/>
</dbReference>
<accession>A0A1I5YJZ3</accession>
<dbReference type="AlphaFoldDB" id="A0A1I5YJZ3"/>
<feature type="transmembrane region" description="Helical" evidence="1">
    <location>
        <begin position="164"/>
        <end position="184"/>
    </location>
</feature>
<feature type="transmembrane region" description="Helical" evidence="1">
    <location>
        <begin position="232"/>
        <end position="249"/>
    </location>
</feature>
<evidence type="ECO:0000313" key="3">
    <source>
        <dbReference type="Proteomes" id="UP000198734"/>
    </source>
</evidence>
<dbReference type="OrthoDB" id="2968365at2"/>
<dbReference type="Proteomes" id="UP000198734">
    <property type="component" value="Unassembled WGS sequence"/>
</dbReference>
<protein>
    <recommendedName>
        <fullName evidence="4">ABC-2 type transport system permease protein</fullName>
    </recommendedName>
</protein>